<dbReference type="OrthoDB" id="1046782at2759"/>
<organism>
    <name type="scientific">Pediculus humanus subsp. corporis</name>
    <name type="common">Body louse</name>
    <dbReference type="NCBI Taxonomy" id="121224"/>
    <lineage>
        <taxon>Eukaryota</taxon>
        <taxon>Metazoa</taxon>
        <taxon>Ecdysozoa</taxon>
        <taxon>Arthropoda</taxon>
        <taxon>Hexapoda</taxon>
        <taxon>Insecta</taxon>
        <taxon>Pterygota</taxon>
        <taxon>Neoptera</taxon>
        <taxon>Paraneoptera</taxon>
        <taxon>Psocodea</taxon>
        <taxon>Troctomorpha</taxon>
        <taxon>Phthiraptera</taxon>
        <taxon>Anoplura</taxon>
        <taxon>Pediculidae</taxon>
        <taxon>Pediculus</taxon>
    </lineage>
</organism>
<dbReference type="InterPro" id="IPR017946">
    <property type="entry name" value="PLC-like_Pdiesterase_TIM-brl"/>
</dbReference>
<name>E0VGN4_PEDHC</name>
<feature type="domain" description="Phosphatidylinositol-specific phospholipase C X" evidence="1">
    <location>
        <begin position="57"/>
        <end position="229"/>
    </location>
</feature>
<dbReference type="InterPro" id="IPR000909">
    <property type="entry name" value="PLipase_C_PInositol-sp_X_dom"/>
</dbReference>
<dbReference type="HOGENOM" id="CLU_051926_0_0_1"/>
<reference evidence="2" key="1">
    <citation type="submission" date="2007-04" db="EMBL/GenBank/DDBJ databases">
        <title>Annotation of Pediculus humanus corporis strain USDA.</title>
        <authorList>
            <person name="Kirkness E."/>
            <person name="Hannick L."/>
            <person name="Hass B."/>
            <person name="Bruggner R."/>
            <person name="Lawson D."/>
            <person name="Bidwell S."/>
            <person name="Joardar V."/>
            <person name="Caler E."/>
            <person name="Walenz B."/>
            <person name="Inman J."/>
            <person name="Schobel S."/>
            <person name="Galinsky K."/>
            <person name="Amedeo P."/>
            <person name="Strausberg R."/>
        </authorList>
    </citation>
    <scope>NUCLEOTIDE SEQUENCE</scope>
    <source>
        <strain evidence="2">USDA</strain>
    </source>
</reference>
<dbReference type="Gene3D" id="3.20.20.190">
    <property type="entry name" value="Phosphatidylinositol (PI) phosphodiesterase"/>
    <property type="match status" value="1"/>
</dbReference>
<dbReference type="KEGG" id="phu:Phum_PHUM189860"/>
<dbReference type="Proteomes" id="UP000009046">
    <property type="component" value="Unassembled WGS sequence"/>
</dbReference>
<proteinExistence type="predicted"/>
<accession>E0VGN4</accession>
<dbReference type="PANTHER" id="PTHR13593">
    <property type="match status" value="1"/>
</dbReference>
<evidence type="ECO:0000313" key="2">
    <source>
        <dbReference type="EMBL" id="EEB12540.1"/>
    </source>
</evidence>
<dbReference type="FunCoup" id="E0VGN4">
    <property type="interactions" value="118"/>
</dbReference>
<sequence length="346" mass="40056">MSTLHLVNSNAFKIISRDAQSRAGISNSNSQLLKSPIPSLKSFRINLESWMEYLPENLTQIPFIYLAIPGSHNSFSYSISPNSGVSPDSPLVVQNIGKWCKPLGNKIIFKWSQGQQQDVTRQLYLGIRYFDIRLVIYKNNDIVVAHGLYGGRIQGFLEEINQFLTSHPKEFVVLDFQHFYEFKTEDHERMITLLVNIFDDKICRRDRRMRENTLDLFRQFGNQILIVYRHIITKLNDIFWPSGTWHTPWHDKIDVNELLECLNKGLTERKDGMGHVTQAILTPNVKYITLHTFGSLKKLAYKSNEKIVSWLETKTCGMGGVNVVICDFIEGYDFTENVIKINYKNL</sequence>
<dbReference type="PANTHER" id="PTHR13593:SF113">
    <property type="entry name" value="SI:DKEY-266F7.9"/>
    <property type="match status" value="1"/>
</dbReference>
<reference evidence="2" key="2">
    <citation type="submission" date="2007-04" db="EMBL/GenBank/DDBJ databases">
        <title>The genome of the human body louse.</title>
        <authorList>
            <consortium name="The Human Body Louse Genome Consortium"/>
            <person name="Kirkness E."/>
            <person name="Walenz B."/>
            <person name="Hass B."/>
            <person name="Bruggner R."/>
            <person name="Strausberg R."/>
        </authorList>
    </citation>
    <scope>NUCLEOTIDE SEQUENCE</scope>
    <source>
        <strain evidence="2">USDA</strain>
    </source>
</reference>
<dbReference type="RefSeq" id="XP_002425278.1">
    <property type="nucleotide sequence ID" value="XM_002425233.1"/>
</dbReference>
<dbReference type="SMART" id="SM00148">
    <property type="entry name" value="PLCXc"/>
    <property type="match status" value="1"/>
</dbReference>
<protein>
    <submittedName>
        <fullName evidence="2">Variant-surface-glycoprotein phospholipase C, putative</fullName>
    </submittedName>
</protein>
<dbReference type="GeneID" id="8240063"/>
<dbReference type="EMBL" id="AAZO01002204">
    <property type="status" value="NOT_ANNOTATED_CDS"/>
    <property type="molecule type" value="Genomic_DNA"/>
</dbReference>
<reference evidence="3" key="3">
    <citation type="submission" date="2020-05" db="UniProtKB">
        <authorList>
            <consortium name="EnsemblMetazoa"/>
        </authorList>
    </citation>
    <scope>IDENTIFICATION</scope>
    <source>
        <strain evidence="3">USDA</strain>
    </source>
</reference>
<dbReference type="InterPro" id="IPR042158">
    <property type="entry name" value="PLCXD1/2/3"/>
</dbReference>
<dbReference type="GO" id="GO:0008081">
    <property type="term" value="F:phosphoric diester hydrolase activity"/>
    <property type="evidence" value="ECO:0007669"/>
    <property type="project" value="InterPro"/>
</dbReference>
<evidence type="ECO:0000313" key="4">
    <source>
        <dbReference type="Proteomes" id="UP000009046"/>
    </source>
</evidence>
<evidence type="ECO:0000259" key="1">
    <source>
        <dbReference type="SMART" id="SM00148"/>
    </source>
</evidence>
<dbReference type="GO" id="GO:0006629">
    <property type="term" value="P:lipid metabolic process"/>
    <property type="evidence" value="ECO:0007669"/>
    <property type="project" value="InterPro"/>
</dbReference>
<dbReference type="SUPFAM" id="SSF51695">
    <property type="entry name" value="PLC-like phosphodiesterases"/>
    <property type="match status" value="1"/>
</dbReference>
<dbReference type="VEuPathDB" id="VectorBase:PHUM189860"/>
<dbReference type="CDD" id="cd08616">
    <property type="entry name" value="PI-PLCXD1c"/>
    <property type="match status" value="1"/>
</dbReference>
<dbReference type="eggNOG" id="KOG4306">
    <property type="taxonomic scope" value="Eukaryota"/>
</dbReference>
<dbReference type="InParanoid" id="E0VGN4"/>
<dbReference type="Pfam" id="PF00388">
    <property type="entry name" value="PI-PLC-X"/>
    <property type="match status" value="1"/>
</dbReference>
<dbReference type="CTD" id="8240063"/>
<dbReference type="EMBL" id="DS235150">
    <property type="protein sequence ID" value="EEB12540.1"/>
    <property type="molecule type" value="Genomic_DNA"/>
</dbReference>
<keyword evidence="4" id="KW-1185">Reference proteome</keyword>
<dbReference type="AlphaFoldDB" id="E0VGN4"/>
<gene>
    <name evidence="3" type="primary">8240063</name>
    <name evidence="2" type="ORF">Phum_PHUM189860</name>
</gene>
<dbReference type="OMA" id="ALPAMMH"/>
<dbReference type="PROSITE" id="PS50007">
    <property type="entry name" value="PIPLC_X_DOMAIN"/>
    <property type="match status" value="1"/>
</dbReference>
<dbReference type="InterPro" id="IPR051057">
    <property type="entry name" value="PI-PLC_domain"/>
</dbReference>
<dbReference type="EnsemblMetazoa" id="PHUM189860-RA">
    <property type="protein sequence ID" value="PHUM189860-PA"/>
    <property type="gene ID" value="PHUM189860"/>
</dbReference>
<evidence type="ECO:0000313" key="3">
    <source>
        <dbReference type="EnsemblMetazoa" id="PHUM189860-PA"/>
    </source>
</evidence>